<accession>A0ABT6ZZ72</accession>
<protein>
    <submittedName>
        <fullName evidence="1">Uncharacterized protein</fullName>
    </submittedName>
</protein>
<gene>
    <name evidence="1" type="ORF">NMN56_019710</name>
</gene>
<dbReference type="InterPro" id="IPR045428">
    <property type="entry name" value="EACC1"/>
</dbReference>
<evidence type="ECO:0000313" key="1">
    <source>
        <dbReference type="EMBL" id="MDJ1134157.1"/>
    </source>
</evidence>
<dbReference type="RefSeq" id="WP_274046180.1">
    <property type="nucleotide sequence ID" value="NZ_JANCPR020000018.1"/>
</dbReference>
<evidence type="ECO:0000313" key="2">
    <source>
        <dbReference type="Proteomes" id="UP001214441"/>
    </source>
</evidence>
<proteinExistence type="predicted"/>
<dbReference type="EMBL" id="JANCPR020000018">
    <property type="protein sequence ID" value="MDJ1134157.1"/>
    <property type="molecule type" value="Genomic_DNA"/>
</dbReference>
<reference evidence="1 2" key="1">
    <citation type="submission" date="2023-05" db="EMBL/GenBank/DDBJ databases">
        <title>Streptantibioticus silvisoli sp. nov., acidotolerant actinomycetes 1 from pine litter.</title>
        <authorList>
            <person name="Swiecimska M."/>
            <person name="Golinska P."/>
            <person name="Sangal V."/>
            <person name="Wachnowicz B."/>
            <person name="Goodfellow M."/>
        </authorList>
    </citation>
    <scope>NUCLEOTIDE SEQUENCE [LARGE SCALE GENOMIC DNA]</scope>
    <source>
        <strain evidence="1 2">DSM 42109</strain>
    </source>
</reference>
<dbReference type="Pfam" id="PF19953">
    <property type="entry name" value="EACC1"/>
    <property type="match status" value="1"/>
</dbReference>
<comment type="caution">
    <text evidence="1">The sequence shown here is derived from an EMBL/GenBank/DDBJ whole genome shotgun (WGS) entry which is preliminary data.</text>
</comment>
<keyword evidence="2" id="KW-1185">Reference proteome</keyword>
<dbReference type="Proteomes" id="UP001214441">
    <property type="component" value="Unassembled WGS sequence"/>
</dbReference>
<name>A0ABT6ZZ72_9ACTN</name>
<organism evidence="1 2">
    <name type="scientific">Streptomyces iconiensis</name>
    <dbReference type="NCBI Taxonomy" id="1384038"/>
    <lineage>
        <taxon>Bacteria</taxon>
        <taxon>Bacillati</taxon>
        <taxon>Actinomycetota</taxon>
        <taxon>Actinomycetes</taxon>
        <taxon>Kitasatosporales</taxon>
        <taxon>Streptomycetaceae</taxon>
        <taxon>Streptomyces</taxon>
    </lineage>
</organism>
<sequence>MGEQSSMRVTLSIAGDSSGQNIAALRDWLRNETALRSALLAPQAEQEGRGHMGPSLDLIDLFLEHFESLASLLFTVLAWRNTRPTAPSVQITHNGITVTLDSADPDAIRRVAEALQSGTANG</sequence>